<gene>
    <name evidence="2" type="ORF">BDV96DRAFT_646446</name>
</gene>
<keyword evidence="3" id="KW-1185">Reference proteome</keyword>
<accession>A0A6A5Z7R1</accession>
<dbReference type="EMBL" id="ML977323">
    <property type="protein sequence ID" value="KAF2115450.1"/>
    <property type="molecule type" value="Genomic_DNA"/>
</dbReference>
<dbReference type="Proteomes" id="UP000799770">
    <property type="component" value="Unassembled WGS sequence"/>
</dbReference>
<evidence type="ECO:0000313" key="2">
    <source>
        <dbReference type="EMBL" id="KAF2115450.1"/>
    </source>
</evidence>
<feature type="compositionally biased region" description="Low complexity" evidence="1">
    <location>
        <begin position="76"/>
        <end position="102"/>
    </location>
</feature>
<evidence type="ECO:0000313" key="3">
    <source>
        <dbReference type="Proteomes" id="UP000799770"/>
    </source>
</evidence>
<name>A0A6A5Z7R1_9PLEO</name>
<dbReference type="AlphaFoldDB" id="A0A6A5Z7R1"/>
<proteinExistence type="predicted"/>
<sequence length="169" mass="17012">MSGTTESIHNVPYDPSYQSSYETPYFDTTTDYYHFLKPKHFHVHHTQNYFLAGTPIQHMSGACGGASGGGSCGSSGTCGASSGVGASSGTCGTSSGITSSGIGSTGTTGLGTTGTENPAAGATITSGGLAATKLAPSHPLGYHRDKVKSVFGKLRGKISDKKAAHGQSS</sequence>
<organism evidence="2 3">
    <name type="scientific">Lophiotrema nucula</name>
    <dbReference type="NCBI Taxonomy" id="690887"/>
    <lineage>
        <taxon>Eukaryota</taxon>
        <taxon>Fungi</taxon>
        <taxon>Dikarya</taxon>
        <taxon>Ascomycota</taxon>
        <taxon>Pezizomycotina</taxon>
        <taxon>Dothideomycetes</taxon>
        <taxon>Pleosporomycetidae</taxon>
        <taxon>Pleosporales</taxon>
        <taxon>Lophiotremataceae</taxon>
        <taxon>Lophiotrema</taxon>
    </lineage>
</organism>
<protein>
    <submittedName>
        <fullName evidence="2">Uncharacterized protein</fullName>
    </submittedName>
</protein>
<feature type="compositionally biased region" description="Gly residues" evidence="1">
    <location>
        <begin position="103"/>
        <end position="112"/>
    </location>
</feature>
<reference evidence="2" key="1">
    <citation type="journal article" date="2020" name="Stud. Mycol.">
        <title>101 Dothideomycetes genomes: a test case for predicting lifestyles and emergence of pathogens.</title>
        <authorList>
            <person name="Haridas S."/>
            <person name="Albert R."/>
            <person name="Binder M."/>
            <person name="Bloem J."/>
            <person name="Labutti K."/>
            <person name="Salamov A."/>
            <person name="Andreopoulos B."/>
            <person name="Baker S."/>
            <person name="Barry K."/>
            <person name="Bills G."/>
            <person name="Bluhm B."/>
            <person name="Cannon C."/>
            <person name="Castanera R."/>
            <person name="Culley D."/>
            <person name="Daum C."/>
            <person name="Ezra D."/>
            <person name="Gonzalez J."/>
            <person name="Henrissat B."/>
            <person name="Kuo A."/>
            <person name="Liang C."/>
            <person name="Lipzen A."/>
            <person name="Lutzoni F."/>
            <person name="Magnuson J."/>
            <person name="Mondo S."/>
            <person name="Nolan M."/>
            <person name="Ohm R."/>
            <person name="Pangilinan J."/>
            <person name="Park H.-J."/>
            <person name="Ramirez L."/>
            <person name="Alfaro M."/>
            <person name="Sun H."/>
            <person name="Tritt A."/>
            <person name="Yoshinaga Y."/>
            <person name="Zwiers L.-H."/>
            <person name="Turgeon B."/>
            <person name="Goodwin S."/>
            <person name="Spatafora J."/>
            <person name="Crous P."/>
            <person name="Grigoriev I."/>
        </authorList>
    </citation>
    <scope>NUCLEOTIDE SEQUENCE</scope>
    <source>
        <strain evidence="2">CBS 627.86</strain>
    </source>
</reference>
<evidence type="ECO:0000256" key="1">
    <source>
        <dbReference type="SAM" id="MobiDB-lite"/>
    </source>
</evidence>
<feature type="region of interest" description="Disordered" evidence="1">
    <location>
        <begin position="76"/>
        <end position="121"/>
    </location>
</feature>